<feature type="compositionally biased region" description="Basic and acidic residues" evidence="1">
    <location>
        <begin position="701"/>
        <end position="710"/>
    </location>
</feature>
<feature type="compositionally biased region" description="Polar residues" evidence="1">
    <location>
        <begin position="729"/>
        <end position="745"/>
    </location>
</feature>
<feature type="region of interest" description="Disordered" evidence="1">
    <location>
        <begin position="671"/>
        <end position="745"/>
    </location>
</feature>
<dbReference type="PANTHER" id="PTHR34985">
    <property type="entry name" value="SLR0554 PROTEIN"/>
    <property type="match status" value="1"/>
</dbReference>
<protein>
    <recommendedName>
        <fullName evidence="2">Virulence-associated protein E-like domain-containing protein</fullName>
    </recommendedName>
</protein>
<evidence type="ECO:0000313" key="3">
    <source>
        <dbReference type="EMBL" id="KMW70829.1"/>
    </source>
</evidence>
<dbReference type="RefSeq" id="WP_046281948.1">
    <property type="nucleotide sequence ID" value="NZ_LATL02000055.1"/>
</dbReference>
<feature type="domain" description="Virulence-associated protein E-like" evidence="2">
    <location>
        <begin position="395"/>
        <end position="613"/>
    </location>
</feature>
<name>A0A0J9HNR7_9CYAN</name>
<dbReference type="AlphaFoldDB" id="A0A0J9HNR7"/>
<accession>A0A0J9HNR7</accession>
<dbReference type="EMBL" id="LATL02000055">
    <property type="protein sequence ID" value="KMW70829.1"/>
    <property type="molecule type" value="Genomic_DNA"/>
</dbReference>
<sequence length="865" mass="99619">MFTSEFDIRKYLGKLEPAKEKGKYHCPACDSHNLSIDQKTRKYQCWTCGDTRLIAKILTADERERRDYSNGYSYRPSSPPKPTIELARLPEPPKIPQPITKGNQVITVYPYAPGQEVRRLEQFEGSQRLGKKVLPYHQQDTEMVLGKGDLPWNAYRIDEAIRHGKGKWVLGVEGEKCVEVARQNQIVTITWQGGSWTLDDILADLLTLKRSGVKGFLYLPDHDEAGTNKAEKVIKAAQQIDFPIAVINPVDLWSEMPEKGDIADWIEQVELTPDQRVKQLEKTAKLITPQPQNQPLELPDKNVRAKDNKAIKIAMERDRARQVIGNQLRFNERTREIELFSEELGIKGERFYLDFLEDDISEYFGITIDAKDKTVEGIIRKLAKENAYDPVRDYLDQCAQQYSDTKILDNLAENLLGTDEPIHQIIFKKTLVGAVARVYDPGCKCESVTILQSPRQGINKSRTWETLFGREYFCDNVGDISNKDEVAKLHRVWGCEWSEFESITSKKDVGKIKSFLSTSVDLIREPYGRKCEPIPRRAIIVGTTNTDDFLRDDTGSRRFNIIEVNKPEIDIDWLKEHRDQIWAAAVHLYRQGEIWWLTASEQKQSNEINEDFRDELPLEQEILNLLSDKNEVTIDWILKNIQSVDTTRVNDQATISRIITKVLKRERWSRTRLSENGKRPRAWRRPNTDPLHTSDPPLGDPLEKEVDHLKNPSSKAIQDTDPPDPLKINVSQKPNISNTQPSPEPIQTQIQKSLYETLLEGVRFSQKEFFSRFPDNPEEVETFLKKIEGIGRIYRKDGYIHPMSKPKLDPKDRVAIVGGQFKGRYGSVEKYNGLNKSQIHTYIVLMDLGYKTEPLILPENELKRI</sequence>
<dbReference type="Proteomes" id="UP000033607">
    <property type="component" value="Unassembled WGS sequence"/>
</dbReference>
<dbReference type="Pfam" id="PF05272">
    <property type="entry name" value="VapE-like_dom"/>
    <property type="match status" value="1"/>
</dbReference>
<dbReference type="InterPro" id="IPR007936">
    <property type="entry name" value="VapE-like_dom"/>
</dbReference>
<gene>
    <name evidence="3" type="ORF">WN50_32390</name>
</gene>
<reference evidence="3 4" key="1">
    <citation type="submission" date="2015-06" db="EMBL/GenBank/DDBJ databases">
        <title>Draft genome assembly of filamentous brackish cyanobacterium Limnoraphis robusta strain CS-951.</title>
        <authorList>
            <person name="Willis A."/>
            <person name="Parks M."/>
            <person name="Burford M.A."/>
        </authorList>
    </citation>
    <scope>NUCLEOTIDE SEQUENCE [LARGE SCALE GENOMIC DNA]</scope>
    <source>
        <strain evidence="3 4">CS-951</strain>
    </source>
</reference>
<evidence type="ECO:0000256" key="1">
    <source>
        <dbReference type="SAM" id="MobiDB-lite"/>
    </source>
</evidence>
<organism evidence="3 4">
    <name type="scientific">Limnoraphis robusta CS-951</name>
    <dbReference type="NCBI Taxonomy" id="1637645"/>
    <lineage>
        <taxon>Bacteria</taxon>
        <taxon>Bacillati</taxon>
        <taxon>Cyanobacteriota</taxon>
        <taxon>Cyanophyceae</taxon>
        <taxon>Oscillatoriophycideae</taxon>
        <taxon>Oscillatoriales</taxon>
        <taxon>Sirenicapillariaceae</taxon>
        <taxon>Limnoraphis</taxon>
    </lineage>
</organism>
<evidence type="ECO:0000313" key="4">
    <source>
        <dbReference type="Proteomes" id="UP000033607"/>
    </source>
</evidence>
<dbReference type="PANTHER" id="PTHR34985:SF1">
    <property type="entry name" value="SLR0554 PROTEIN"/>
    <property type="match status" value="1"/>
</dbReference>
<proteinExistence type="predicted"/>
<comment type="caution">
    <text evidence="3">The sequence shown here is derived from an EMBL/GenBank/DDBJ whole genome shotgun (WGS) entry which is preliminary data.</text>
</comment>
<dbReference type="OrthoDB" id="9763644at2"/>
<evidence type="ECO:0000259" key="2">
    <source>
        <dbReference type="Pfam" id="PF05272"/>
    </source>
</evidence>